<proteinExistence type="predicted"/>
<name>A0A674JQW7_9SAUR</name>
<feature type="chain" id="PRO_5025337764" evidence="1">
    <location>
        <begin position="33"/>
        <end position="80"/>
    </location>
</feature>
<evidence type="ECO:0000313" key="3">
    <source>
        <dbReference type="Proteomes" id="UP000472274"/>
    </source>
</evidence>
<keyword evidence="3" id="KW-1185">Reference proteome</keyword>
<organism evidence="2 3">
    <name type="scientific">Terrapene triunguis</name>
    <name type="common">Three-toed box turtle</name>
    <dbReference type="NCBI Taxonomy" id="2587831"/>
    <lineage>
        <taxon>Eukaryota</taxon>
        <taxon>Metazoa</taxon>
        <taxon>Chordata</taxon>
        <taxon>Craniata</taxon>
        <taxon>Vertebrata</taxon>
        <taxon>Euteleostomi</taxon>
        <taxon>Archelosauria</taxon>
        <taxon>Testudinata</taxon>
        <taxon>Testudines</taxon>
        <taxon>Cryptodira</taxon>
        <taxon>Durocryptodira</taxon>
        <taxon>Testudinoidea</taxon>
        <taxon>Emydidae</taxon>
        <taxon>Terrapene</taxon>
    </lineage>
</organism>
<reference evidence="2" key="1">
    <citation type="submission" date="2025-08" db="UniProtKB">
        <authorList>
            <consortium name="Ensembl"/>
        </authorList>
    </citation>
    <scope>IDENTIFICATION</scope>
</reference>
<dbReference type="AlphaFoldDB" id="A0A674JQW7"/>
<sequence length="80" mass="8891">MGKNRVKSSSVPLIFNESLFWMLSLCYQACCCLPPNVSLFVPVYPLTLLDSYLPTLLLLPTKLHSTQTSLTKSINGLLCL</sequence>
<dbReference type="Proteomes" id="UP000472274">
    <property type="component" value="Unplaced"/>
</dbReference>
<feature type="signal peptide" evidence="1">
    <location>
        <begin position="1"/>
        <end position="32"/>
    </location>
</feature>
<dbReference type="InParanoid" id="A0A674JQW7"/>
<protein>
    <submittedName>
        <fullName evidence="2">Uncharacterized protein</fullName>
    </submittedName>
</protein>
<accession>A0A674JQW7</accession>
<dbReference type="Ensembl" id="ENSTMTT00000025039.1">
    <property type="protein sequence ID" value="ENSTMTP00000024186.1"/>
    <property type="gene ID" value="ENSTMTG00000017624.1"/>
</dbReference>
<evidence type="ECO:0000313" key="2">
    <source>
        <dbReference type="Ensembl" id="ENSTMTP00000024186.1"/>
    </source>
</evidence>
<reference evidence="2" key="2">
    <citation type="submission" date="2025-09" db="UniProtKB">
        <authorList>
            <consortium name="Ensembl"/>
        </authorList>
    </citation>
    <scope>IDENTIFICATION</scope>
</reference>
<evidence type="ECO:0000256" key="1">
    <source>
        <dbReference type="SAM" id="SignalP"/>
    </source>
</evidence>
<keyword evidence="1" id="KW-0732">Signal</keyword>